<feature type="compositionally biased region" description="Acidic residues" evidence="1">
    <location>
        <begin position="497"/>
        <end position="566"/>
    </location>
</feature>
<name>A0A5J4WUE0_9EUKA</name>
<accession>A0A5J4WUE0</accession>
<feature type="region of interest" description="Disordered" evidence="1">
    <location>
        <begin position="70"/>
        <end position="95"/>
    </location>
</feature>
<organism evidence="2 3">
    <name type="scientific">Streblomastix strix</name>
    <dbReference type="NCBI Taxonomy" id="222440"/>
    <lineage>
        <taxon>Eukaryota</taxon>
        <taxon>Metamonada</taxon>
        <taxon>Preaxostyla</taxon>
        <taxon>Oxymonadida</taxon>
        <taxon>Streblomastigidae</taxon>
        <taxon>Streblomastix</taxon>
    </lineage>
</organism>
<reference evidence="2 3" key="1">
    <citation type="submission" date="2019-03" db="EMBL/GenBank/DDBJ databases">
        <title>Single cell metagenomics reveals metabolic interactions within the superorganism composed of flagellate Streblomastix strix and complex community of Bacteroidetes bacteria on its surface.</title>
        <authorList>
            <person name="Treitli S.C."/>
            <person name="Kolisko M."/>
            <person name="Husnik F."/>
            <person name="Keeling P."/>
            <person name="Hampl V."/>
        </authorList>
    </citation>
    <scope>NUCLEOTIDE SEQUENCE [LARGE SCALE GENOMIC DNA]</scope>
    <source>
        <strain evidence="2">ST1C</strain>
    </source>
</reference>
<feature type="region of interest" description="Disordered" evidence="1">
    <location>
        <begin position="403"/>
        <end position="423"/>
    </location>
</feature>
<dbReference type="Proteomes" id="UP000324800">
    <property type="component" value="Unassembled WGS sequence"/>
</dbReference>
<feature type="compositionally biased region" description="Basic residues" evidence="1">
    <location>
        <begin position="483"/>
        <end position="492"/>
    </location>
</feature>
<feature type="compositionally biased region" description="Acidic residues" evidence="1">
    <location>
        <begin position="82"/>
        <end position="94"/>
    </location>
</feature>
<gene>
    <name evidence="2" type="ORF">EZS28_006432</name>
</gene>
<dbReference type="AlphaFoldDB" id="A0A5J4WUE0"/>
<evidence type="ECO:0000256" key="1">
    <source>
        <dbReference type="SAM" id="MobiDB-lite"/>
    </source>
</evidence>
<feature type="region of interest" description="Disordered" evidence="1">
    <location>
        <begin position="481"/>
        <end position="568"/>
    </location>
</feature>
<proteinExistence type="predicted"/>
<evidence type="ECO:0000313" key="3">
    <source>
        <dbReference type="Proteomes" id="UP000324800"/>
    </source>
</evidence>
<evidence type="ECO:0000313" key="2">
    <source>
        <dbReference type="EMBL" id="KAA6398035.1"/>
    </source>
</evidence>
<feature type="non-terminal residue" evidence="2">
    <location>
        <position position="1"/>
    </location>
</feature>
<dbReference type="EMBL" id="SNRW01001047">
    <property type="protein sequence ID" value="KAA6398035.1"/>
    <property type="molecule type" value="Genomic_DNA"/>
</dbReference>
<comment type="caution">
    <text evidence="2">The sequence shown here is derived from an EMBL/GenBank/DDBJ whole genome shotgun (WGS) entry which is preliminary data.</text>
</comment>
<feature type="compositionally biased region" description="Polar residues" evidence="1">
    <location>
        <begin position="70"/>
        <end position="81"/>
    </location>
</feature>
<sequence length="628" mass="71504">RDLFGLGSLTADFNAEKAAQSAEIVQQRINQIVSQEPKLNLNIFTGRWIPTNPNELIVKGKGFQLNNIDIENQSNTNSGNSNDEDEEDDDDEDEQNKLGQYDTAIMPALLLVKFLLLRAGEARLDAVYEARQLVLDIKIAIQSGMTINQDSLNQRVNELQIFARNGILSNSGFISAVLELAWTRYPLVKVDKVKTRMSQIMLLCFYAAPILTFSLLKQKQIAKSALNRIQNQQFAQLQGGQPLSKSQKKRLRLKRKKEAEQIRSNSGVNFKASEDGLPNIPTFAEFLSFVETEKEYFISSEMDKKLALLSLIEVIKVPPSEFPGNELYTHVTNTLHTVSSIKQQLDVQIAKRIKEEEEENQKRINTNIGTDGSIIDTLGATTDRQIALRRAKIMRQQRIHHPILNENINQGDVQGQGSNDPSSALNQMILTEEDEEEIEEAADKFNEELLEEDIVQLDENAPLEVIEEDFMTEEEKEQNIEKKLKKKNKKSLKRDVDDDEEEDDDDSNKDDSNKEDDDEEEEEEEKKEDDDEDEDDDDDDDKQEDDDEDSKEDNDEDDEEEDDDILDSLPLKDADICVAAFDAFTSFCSVDGEAKFRQLLDNLLLPARQTIQQMIDEGHQKLLQKGLL</sequence>
<feature type="compositionally biased region" description="Polar residues" evidence="1">
    <location>
        <begin position="406"/>
        <end position="423"/>
    </location>
</feature>
<protein>
    <submittedName>
        <fullName evidence="2">Uncharacterized protein</fullName>
    </submittedName>
</protein>